<dbReference type="EMBL" id="JAEMHM010000020">
    <property type="protein sequence ID" value="MBJ6727159.1"/>
    <property type="molecule type" value="Genomic_DNA"/>
</dbReference>
<dbReference type="InterPro" id="IPR050266">
    <property type="entry name" value="AB_hydrolase_sf"/>
</dbReference>
<feature type="domain" description="AB hydrolase-1" evidence="1">
    <location>
        <begin position="81"/>
        <end position="333"/>
    </location>
</feature>
<evidence type="ECO:0000259" key="1">
    <source>
        <dbReference type="Pfam" id="PF12697"/>
    </source>
</evidence>
<reference evidence="2" key="1">
    <citation type="submission" date="2020-12" db="EMBL/GenBank/DDBJ databases">
        <title>Geomonas sp. Red875, isolated from river sediment.</title>
        <authorList>
            <person name="Xu Z."/>
            <person name="Zhang Z."/>
            <person name="Masuda Y."/>
            <person name="Itoh H."/>
            <person name="Senoo K."/>
        </authorList>
    </citation>
    <scope>NUCLEOTIDE SEQUENCE</scope>
    <source>
        <strain evidence="2">Red875</strain>
    </source>
</reference>
<dbReference type="GO" id="GO:0016020">
    <property type="term" value="C:membrane"/>
    <property type="evidence" value="ECO:0007669"/>
    <property type="project" value="TreeGrafter"/>
</dbReference>
<dbReference type="InterPro" id="IPR000073">
    <property type="entry name" value="AB_hydrolase_1"/>
</dbReference>
<dbReference type="AlphaFoldDB" id="A0A8J7M1W0"/>
<comment type="caution">
    <text evidence="2">The sequence shown here is derived from an EMBL/GenBank/DDBJ whole genome shotgun (WGS) entry which is preliminary data.</text>
</comment>
<dbReference type="Pfam" id="PF12697">
    <property type="entry name" value="Abhydrolase_6"/>
    <property type="match status" value="1"/>
</dbReference>
<gene>
    <name evidence="2" type="ORF">JFN93_20805</name>
</gene>
<dbReference type="PANTHER" id="PTHR43798">
    <property type="entry name" value="MONOACYLGLYCEROL LIPASE"/>
    <property type="match status" value="1"/>
</dbReference>
<dbReference type="Gene3D" id="3.40.50.1820">
    <property type="entry name" value="alpha/beta hydrolase"/>
    <property type="match status" value="1"/>
</dbReference>
<keyword evidence="3" id="KW-1185">Reference proteome</keyword>
<dbReference type="InterPro" id="IPR029058">
    <property type="entry name" value="AB_hydrolase_fold"/>
</dbReference>
<dbReference type="RefSeq" id="WP_199386070.1">
    <property type="nucleotide sequence ID" value="NZ_JAEMHM010000020.1"/>
</dbReference>
<keyword evidence="2" id="KW-0378">Hydrolase</keyword>
<dbReference type="SUPFAM" id="SSF53474">
    <property type="entry name" value="alpha/beta-Hydrolases"/>
    <property type="match status" value="1"/>
</dbReference>
<dbReference type="PANTHER" id="PTHR43798:SF33">
    <property type="entry name" value="HYDROLASE, PUTATIVE (AFU_ORTHOLOGUE AFUA_2G14860)-RELATED"/>
    <property type="match status" value="1"/>
</dbReference>
<accession>A0A8J7M1W0</accession>
<dbReference type="GO" id="GO:0016787">
    <property type="term" value="F:hydrolase activity"/>
    <property type="evidence" value="ECO:0007669"/>
    <property type="project" value="UniProtKB-KW"/>
</dbReference>
<sequence length="341" mass="37907">MMKERILPVRIGLLAMLMLLGGSVGLVPHAMAKDLAPLSITLEGYAYPYPVSYLPLTIEHQDLRMAYMDVAPNGAPNGRTVLLLHGKNFFGAYWKDTIHALSAQGYRVVVPDQIGFGKSSKPDLHYSFHLLAANTKKILDSLGIKKVVVVGHSMGGMVATRFTLMYPETVSKLVLEDPIGLEDYRTLVPYAPLEELYLQEMKATSESIFAYHKGYFVKWKPEYGASAEAAARQKLSGEYPRLALSSAETYQMIYEQPVCYEFGRIRVPTLLVIGQSDRTVVGKARVPKELLPKAGQYPELGRKTVAQIPGARLIEIPSVGHIPHLEAPERFHAELLSFLHE</sequence>
<protein>
    <submittedName>
        <fullName evidence="2">Alpha/beta hydrolase</fullName>
    </submittedName>
</protein>
<dbReference type="PRINTS" id="PR00412">
    <property type="entry name" value="EPOXHYDRLASE"/>
</dbReference>
<evidence type="ECO:0000313" key="3">
    <source>
        <dbReference type="Proteomes" id="UP000636888"/>
    </source>
</evidence>
<dbReference type="PRINTS" id="PR00111">
    <property type="entry name" value="ABHYDROLASE"/>
</dbReference>
<organism evidence="2 3">
    <name type="scientific">Geomesophilobacter sediminis</name>
    <dbReference type="NCBI Taxonomy" id="2798584"/>
    <lineage>
        <taxon>Bacteria</taxon>
        <taxon>Pseudomonadati</taxon>
        <taxon>Thermodesulfobacteriota</taxon>
        <taxon>Desulfuromonadia</taxon>
        <taxon>Geobacterales</taxon>
        <taxon>Geobacteraceae</taxon>
        <taxon>Geomesophilobacter</taxon>
    </lineage>
</organism>
<proteinExistence type="predicted"/>
<name>A0A8J7M1W0_9BACT</name>
<dbReference type="Proteomes" id="UP000636888">
    <property type="component" value="Unassembled WGS sequence"/>
</dbReference>
<evidence type="ECO:0000313" key="2">
    <source>
        <dbReference type="EMBL" id="MBJ6727159.1"/>
    </source>
</evidence>
<dbReference type="InterPro" id="IPR000639">
    <property type="entry name" value="Epox_hydrolase-like"/>
</dbReference>